<organism evidence="1 2">
    <name type="scientific">Russula ochroleuca</name>
    <dbReference type="NCBI Taxonomy" id="152965"/>
    <lineage>
        <taxon>Eukaryota</taxon>
        <taxon>Fungi</taxon>
        <taxon>Dikarya</taxon>
        <taxon>Basidiomycota</taxon>
        <taxon>Agaricomycotina</taxon>
        <taxon>Agaricomycetes</taxon>
        <taxon>Russulales</taxon>
        <taxon>Russulaceae</taxon>
        <taxon>Russula</taxon>
    </lineage>
</organism>
<comment type="caution">
    <text evidence="1">The sequence shown here is derived from an EMBL/GenBank/DDBJ whole genome shotgun (WGS) entry which is preliminary data.</text>
</comment>
<accession>A0A9P5K092</accession>
<dbReference type="SUPFAM" id="SSF52047">
    <property type="entry name" value="RNI-like"/>
    <property type="match status" value="1"/>
</dbReference>
<sequence length="490" mass="54788">MVGIFEGPPIRHTSSPHESCELEQLVQGKTLQHTIEMLPEDTLLDIFDIYRLDTMVWSRDGHQWNWLRLAHVCRRWRDVISLSPHRLDLWILCKSGAPIKRVLGSWSTVPLIVRFKGNPKSNSLPDNITAALHHPDRICEIDLSVTSAIAGSIAEVIQEPLQALKSIRITVKDTMGPPISIRNTFLGGSAPHLKDIKLDGIAFPFPEMRQILLSTNNLVELHLSGIPNDVYFSPNDLVTGLSTLVHLNRLTVGFYSPASRPPPSMTRPPPQRIIIPSVTFLDFHGASEYLEEFVTLIDLPALCKITVRLFNEIFFEIPQVCQFIPRLKALGSPTWVFVTHSGESVSVFFVQEGKPSNENCFLGTSCRRLDWQLSFVTQISSQLSPHLSSVHSLSIKKGHELPSGEEDVDSVQWLELFQPFTHVTQVHVWEKKLVPGIMQALVAEDVAAGVLPELTSLHLSGYRSSPSVVKAAEQFVNTRSLFGRTVHLIG</sequence>
<evidence type="ECO:0008006" key="3">
    <source>
        <dbReference type="Google" id="ProtNLM"/>
    </source>
</evidence>
<evidence type="ECO:0000313" key="1">
    <source>
        <dbReference type="EMBL" id="KAF8472226.1"/>
    </source>
</evidence>
<dbReference type="EMBL" id="WHVB01000021">
    <property type="protein sequence ID" value="KAF8472226.1"/>
    <property type="molecule type" value="Genomic_DNA"/>
</dbReference>
<dbReference type="InterPro" id="IPR032675">
    <property type="entry name" value="LRR_dom_sf"/>
</dbReference>
<gene>
    <name evidence="1" type="ORF">DFH94DRAFT_856117</name>
</gene>
<dbReference type="Proteomes" id="UP000759537">
    <property type="component" value="Unassembled WGS sequence"/>
</dbReference>
<name>A0A9P5K092_9AGAM</name>
<dbReference type="Gene3D" id="3.80.10.10">
    <property type="entry name" value="Ribonuclease Inhibitor"/>
    <property type="match status" value="1"/>
</dbReference>
<reference evidence="1" key="2">
    <citation type="journal article" date="2020" name="Nat. Commun.">
        <title>Large-scale genome sequencing of mycorrhizal fungi provides insights into the early evolution of symbiotic traits.</title>
        <authorList>
            <person name="Miyauchi S."/>
            <person name="Kiss E."/>
            <person name="Kuo A."/>
            <person name="Drula E."/>
            <person name="Kohler A."/>
            <person name="Sanchez-Garcia M."/>
            <person name="Morin E."/>
            <person name="Andreopoulos B."/>
            <person name="Barry K.W."/>
            <person name="Bonito G."/>
            <person name="Buee M."/>
            <person name="Carver A."/>
            <person name="Chen C."/>
            <person name="Cichocki N."/>
            <person name="Clum A."/>
            <person name="Culley D."/>
            <person name="Crous P.W."/>
            <person name="Fauchery L."/>
            <person name="Girlanda M."/>
            <person name="Hayes R.D."/>
            <person name="Keri Z."/>
            <person name="LaButti K."/>
            <person name="Lipzen A."/>
            <person name="Lombard V."/>
            <person name="Magnuson J."/>
            <person name="Maillard F."/>
            <person name="Murat C."/>
            <person name="Nolan M."/>
            <person name="Ohm R.A."/>
            <person name="Pangilinan J."/>
            <person name="Pereira M.F."/>
            <person name="Perotto S."/>
            <person name="Peter M."/>
            <person name="Pfister S."/>
            <person name="Riley R."/>
            <person name="Sitrit Y."/>
            <person name="Stielow J.B."/>
            <person name="Szollosi G."/>
            <person name="Zifcakova L."/>
            <person name="Stursova M."/>
            <person name="Spatafora J.W."/>
            <person name="Tedersoo L."/>
            <person name="Vaario L.M."/>
            <person name="Yamada A."/>
            <person name="Yan M."/>
            <person name="Wang P."/>
            <person name="Xu J."/>
            <person name="Bruns T."/>
            <person name="Baldrian P."/>
            <person name="Vilgalys R."/>
            <person name="Dunand C."/>
            <person name="Henrissat B."/>
            <person name="Grigoriev I.V."/>
            <person name="Hibbett D."/>
            <person name="Nagy L.G."/>
            <person name="Martin F.M."/>
        </authorList>
    </citation>
    <scope>NUCLEOTIDE SEQUENCE</scope>
    <source>
        <strain evidence="1">Prilba</strain>
    </source>
</reference>
<proteinExistence type="predicted"/>
<dbReference type="AlphaFoldDB" id="A0A9P5K092"/>
<evidence type="ECO:0000313" key="2">
    <source>
        <dbReference type="Proteomes" id="UP000759537"/>
    </source>
</evidence>
<dbReference type="Gene3D" id="1.20.1280.50">
    <property type="match status" value="1"/>
</dbReference>
<protein>
    <recommendedName>
        <fullName evidence="3">F-box domain-containing protein</fullName>
    </recommendedName>
</protein>
<reference evidence="1" key="1">
    <citation type="submission" date="2019-10" db="EMBL/GenBank/DDBJ databases">
        <authorList>
            <consortium name="DOE Joint Genome Institute"/>
            <person name="Kuo A."/>
            <person name="Miyauchi S."/>
            <person name="Kiss E."/>
            <person name="Drula E."/>
            <person name="Kohler A."/>
            <person name="Sanchez-Garcia M."/>
            <person name="Andreopoulos B."/>
            <person name="Barry K.W."/>
            <person name="Bonito G."/>
            <person name="Buee M."/>
            <person name="Carver A."/>
            <person name="Chen C."/>
            <person name="Cichocki N."/>
            <person name="Clum A."/>
            <person name="Culley D."/>
            <person name="Crous P.W."/>
            <person name="Fauchery L."/>
            <person name="Girlanda M."/>
            <person name="Hayes R."/>
            <person name="Keri Z."/>
            <person name="LaButti K."/>
            <person name="Lipzen A."/>
            <person name="Lombard V."/>
            <person name="Magnuson J."/>
            <person name="Maillard F."/>
            <person name="Morin E."/>
            <person name="Murat C."/>
            <person name="Nolan M."/>
            <person name="Ohm R."/>
            <person name="Pangilinan J."/>
            <person name="Pereira M."/>
            <person name="Perotto S."/>
            <person name="Peter M."/>
            <person name="Riley R."/>
            <person name="Sitrit Y."/>
            <person name="Stielow B."/>
            <person name="Szollosi G."/>
            <person name="Zifcakova L."/>
            <person name="Stursova M."/>
            <person name="Spatafora J.W."/>
            <person name="Tedersoo L."/>
            <person name="Vaario L.-M."/>
            <person name="Yamada A."/>
            <person name="Yan M."/>
            <person name="Wang P."/>
            <person name="Xu J."/>
            <person name="Bruns T."/>
            <person name="Baldrian P."/>
            <person name="Vilgalys R."/>
            <person name="Henrissat B."/>
            <person name="Grigoriev I.V."/>
            <person name="Hibbett D."/>
            <person name="Nagy L.G."/>
            <person name="Martin F.M."/>
        </authorList>
    </citation>
    <scope>NUCLEOTIDE SEQUENCE</scope>
    <source>
        <strain evidence="1">Prilba</strain>
    </source>
</reference>
<dbReference type="OrthoDB" id="3365698at2759"/>
<keyword evidence="2" id="KW-1185">Reference proteome</keyword>